<evidence type="ECO:0000256" key="1">
    <source>
        <dbReference type="SAM" id="Phobius"/>
    </source>
</evidence>
<evidence type="ECO:0000313" key="5">
    <source>
        <dbReference type="Proteomes" id="UP001558613"/>
    </source>
</evidence>
<accession>A0ABR3LJ15</accession>
<evidence type="ECO:0000256" key="2">
    <source>
        <dbReference type="SAM" id="SignalP"/>
    </source>
</evidence>
<dbReference type="EMBL" id="JAYMGO010000022">
    <property type="protein sequence ID" value="KAL1251637.1"/>
    <property type="molecule type" value="Genomic_DNA"/>
</dbReference>
<dbReference type="SUPFAM" id="SSF48726">
    <property type="entry name" value="Immunoglobulin"/>
    <property type="match status" value="2"/>
</dbReference>
<keyword evidence="2" id="KW-0732">Signal</keyword>
<dbReference type="InterPro" id="IPR007110">
    <property type="entry name" value="Ig-like_dom"/>
</dbReference>
<feature type="signal peptide" evidence="2">
    <location>
        <begin position="1"/>
        <end position="22"/>
    </location>
</feature>
<evidence type="ECO:0000313" key="4">
    <source>
        <dbReference type="EMBL" id="KAL1251637.1"/>
    </source>
</evidence>
<keyword evidence="5" id="KW-1185">Reference proteome</keyword>
<proteinExistence type="predicted"/>
<name>A0ABR3LJ15_9TELE</name>
<comment type="caution">
    <text evidence="4">The sequence shown here is derived from an EMBL/GenBank/DDBJ whole genome shotgun (WGS) entry which is preliminary data.</text>
</comment>
<keyword evidence="1" id="KW-0472">Membrane</keyword>
<dbReference type="PANTHER" id="PTHR21063:SF4">
    <property type="entry name" value="CD48 ANTIGEN-RELATED"/>
    <property type="match status" value="1"/>
</dbReference>
<gene>
    <name evidence="4" type="ORF">QQF64_019433</name>
</gene>
<dbReference type="Proteomes" id="UP001558613">
    <property type="component" value="Unassembled WGS sequence"/>
</dbReference>
<dbReference type="PROSITE" id="PS50835">
    <property type="entry name" value="IG_LIKE"/>
    <property type="match status" value="1"/>
</dbReference>
<dbReference type="CDD" id="cd00096">
    <property type="entry name" value="Ig"/>
    <property type="match status" value="1"/>
</dbReference>
<dbReference type="InterPro" id="IPR013783">
    <property type="entry name" value="Ig-like_fold"/>
</dbReference>
<dbReference type="Gene3D" id="2.60.40.10">
    <property type="entry name" value="Immunoglobulins"/>
    <property type="match status" value="2"/>
</dbReference>
<keyword evidence="1" id="KW-1133">Transmembrane helix</keyword>
<organism evidence="4 5">
    <name type="scientific">Cirrhinus molitorella</name>
    <name type="common">mud carp</name>
    <dbReference type="NCBI Taxonomy" id="172907"/>
    <lineage>
        <taxon>Eukaryota</taxon>
        <taxon>Metazoa</taxon>
        <taxon>Chordata</taxon>
        <taxon>Craniata</taxon>
        <taxon>Vertebrata</taxon>
        <taxon>Euteleostomi</taxon>
        <taxon>Actinopterygii</taxon>
        <taxon>Neopterygii</taxon>
        <taxon>Teleostei</taxon>
        <taxon>Ostariophysi</taxon>
        <taxon>Cypriniformes</taxon>
        <taxon>Cyprinidae</taxon>
        <taxon>Labeoninae</taxon>
        <taxon>Labeonini</taxon>
        <taxon>Cirrhinus</taxon>
    </lineage>
</organism>
<feature type="chain" id="PRO_5047011591" description="Ig-like domain-containing protein" evidence="2">
    <location>
        <begin position="23"/>
        <end position="313"/>
    </location>
</feature>
<protein>
    <recommendedName>
        <fullName evidence="3">Ig-like domain-containing protein</fullName>
    </recommendedName>
</protein>
<evidence type="ECO:0000259" key="3">
    <source>
        <dbReference type="PROSITE" id="PS50835"/>
    </source>
</evidence>
<feature type="transmembrane region" description="Helical" evidence="1">
    <location>
        <begin position="239"/>
        <end position="260"/>
    </location>
</feature>
<keyword evidence="1" id="KW-0812">Transmembrane</keyword>
<dbReference type="InterPro" id="IPR003599">
    <property type="entry name" value="Ig_sub"/>
</dbReference>
<reference evidence="4 5" key="1">
    <citation type="submission" date="2023-09" db="EMBL/GenBank/DDBJ databases">
        <authorList>
            <person name="Wang M."/>
        </authorList>
    </citation>
    <scope>NUCLEOTIDE SEQUENCE [LARGE SCALE GENOMIC DNA]</scope>
    <source>
        <strain evidence="4">GT-2023</strain>
        <tissue evidence="4">Liver</tissue>
    </source>
</reference>
<sequence length="313" mass="34994">MVFNAFFCFCLWLLIVVSGVYTDETVTISVMEGDSLILNTDVTKIKRDDHILWTFRINSSETRIAQTNTQGISIYDSGENEKFRERLQIDEQTGSLTITNTNKLHSGLYKVQIINGGVRYKTFNIVVYGILPVPIIIRDSSQNFSSSSGSSVFTCSLLCSVGNVSHVTLSWYKGNKGLLSSISVSDLSISLSLPLKVEYQDENTYSCVINNPISNQTKHLDISEVCQPSSESHQASTKFLLVVLLLLLLLLVATAVVVLVKCRRRNYTQAKQQAQSNEEEVDYTDATFIKHRDIDTGANGHNQTVYSEVVLRR</sequence>
<dbReference type="PANTHER" id="PTHR21063">
    <property type="entry name" value="LFA-3"/>
    <property type="match status" value="1"/>
</dbReference>
<dbReference type="SMART" id="SM00409">
    <property type="entry name" value="IG"/>
    <property type="match status" value="2"/>
</dbReference>
<feature type="domain" description="Ig-like" evidence="3">
    <location>
        <begin position="134"/>
        <end position="223"/>
    </location>
</feature>
<dbReference type="InterPro" id="IPR036179">
    <property type="entry name" value="Ig-like_dom_sf"/>
</dbReference>